<evidence type="ECO:0000259" key="3">
    <source>
        <dbReference type="PROSITE" id="PS50104"/>
    </source>
</evidence>
<dbReference type="InterPro" id="IPR035897">
    <property type="entry name" value="Toll_tir_struct_dom_sf"/>
</dbReference>
<evidence type="ECO:0000313" key="4">
    <source>
        <dbReference type="EMBL" id="GFY94662.1"/>
    </source>
</evidence>
<dbReference type="GO" id="GO:0007165">
    <property type="term" value="P:signal transduction"/>
    <property type="evidence" value="ECO:0007669"/>
    <property type="project" value="InterPro"/>
</dbReference>
<dbReference type="AlphaFoldDB" id="A0A7J0F7H2"/>
<dbReference type="InterPro" id="IPR000157">
    <property type="entry name" value="TIR_dom"/>
</dbReference>
<gene>
    <name evidence="4" type="ORF">Acr_10g0000470</name>
</gene>
<sequence length="121" mass="13804">MMVLFRGEIFKLESDKVMKEARSSITVFSKDYASSGWCLYVLVTIPQAKKKTSEHLILPAFYQVDPSQVRNQEGSFAEAFDRQQEEVEKETDEGKKEGLKERLQGLRATLREVVDLAGMLV</sequence>
<name>A0A7J0F7H2_9ERIC</name>
<dbReference type="Pfam" id="PF01582">
    <property type="entry name" value="TIR"/>
    <property type="match status" value="1"/>
</dbReference>
<evidence type="ECO:0000256" key="1">
    <source>
        <dbReference type="ARBA" id="ARBA00023027"/>
    </source>
</evidence>
<dbReference type="EMBL" id="BJWL01000010">
    <property type="protein sequence ID" value="GFY94662.1"/>
    <property type="molecule type" value="Genomic_DNA"/>
</dbReference>
<evidence type="ECO:0000256" key="2">
    <source>
        <dbReference type="SAM" id="MobiDB-lite"/>
    </source>
</evidence>
<protein>
    <recommendedName>
        <fullName evidence="3">TIR domain-containing protein</fullName>
    </recommendedName>
</protein>
<evidence type="ECO:0000313" key="5">
    <source>
        <dbReference type="Proteomes" id="UP000585474"/>
    </source>
</evidence>
<dbReference type="Proteomes" id="UP000585474">
    <property type="component" value="Unassembled WGS sequence"/>
</dbReference>
<dbReference type="PANTHER" id="PTHR32009:SF154">
    <property type="entry name" value="TIR DOMAIN-CONTAINING PROTEIN"/>
    <property type="match status" value="1"/>
</dbReference>
<dbReference type="PROSITE" id="PS50104">
    <property type="entry name" value="TIR"/>
    <property type="match status" value="1"/>
</dbReference>
<accession>A0A7J0F7H2</accession>
<reference evidence="4 5" key="1">
    <citation type="submission" date="2019-07" db="EMBL/GenBank/DDBJ databases">
        <title>De Novo Assembly of kiwifruit Actinidia rufa.</title>
        <authorList>
            <person name="Sugita-Konishi S."/>
            <person name="Sato K."/>
            <person name="Mori E."/>
            <person name="Abe Y."/>
            <person name="Kisaki G."/>
            <person name="Hamano K."/>
            <person name="Suezawa K."/>
            <person name="Otani M."/>
            <person name="Fukuda T."/>
            <person name="Manabe T."/>
            <person name="Gomi K."/>
            <person name="Tabuchi M."/>
            <person name="Akimitsu K."/>
            <person name="Kataoka I."/>
        </authorList>
    </citation>
    <scope>NUCLEOTIDE SEQUENCE [LARGE SCALE GENOMIC DNA]</scope>
    <source>
        <strain evidence="5">cv. Fuchu</strain>
    </source>
</reference>
<feature type="region of interest" description="Disordered" evidence="2">
    <location>
        <begin position="79"/>
        <end position="98"/>
    </location>
</feature>
<comment type="caution">
    <text evidence="4">The sequence shown here is derived from an EMBL/GenBank/DDBJ whole genome shotgun (WGS) entry which is preliminary data.</text>
</comment>
<keyword evidence="5" id="KW-1185">Reference proteome</keyword>
<proteinExistence type="predicted"/>
<keyword evidence="1" id="KW-0520">NAD</keyword>
<dbReference type="Gene3D" id="3.40.50.10140">
    <property type="entry name" value="Toll/interleukin-1 receptor homology (TIR) domain"/>
    <property type="match status" value="1"/>
</dbReference>
<dbReference type="PANTHER" id="PTHR32009">
    <property type="entry name" value="TMV RESISTANCE PROTEIN N-LIKE"/>
    <property type="match status" value="1"/>
</dbReference>
<dbReference type="OrthoDB" id="6160824at2759"/>
<dbReference type="SUPFAM" id="SSF52200">
    <property type="entry name" value="Toll/Interleukin receptor TIR domain"/>
    <property type="match status" value="1"/>
</dbReference>
<organism evidence="4 5">
    <name type="scientific">Actinidia rufa</name>
    <dbReference type="NCBI Taxonomy" id="165716"/>
    <lineage>
        <taxon>Eukaryota</taxon>
        <taxon>Viridiplantae</taxon>
        <taxon>Streptophyta</taxon>
        <taxon>Embryophyta</taxon>
        <taxon>Tracheophyta</taxon>
        <taxon>Spermatophyta</taxon>
        <taxon>Magnoliopsida</taxon>
        <taxon>eudicotyledons</taxon>
        <taxon>Gunneridae</taxon>
        <taxon>Pentapetalae</taxon>
        <taxon>asterids</taxon>
        <taxon>Ericales</taxon>
        <taxon>Actinidiaceae</taxon>
        <taxon>Actinidia</taxon>
    </lineage>
</organism>
<feature type="domain" description="TIR" evidence="3">
    <location>
        <begin position="1"/>
        <end position="103"/>
    </location>
</feature>